<organism evidence="3 4">
    <name type="scientific">Gloeophyllum trabeum (strain ATCC 11539 / FP-39264 / Madison 617)</name>
    <name type="common">Brown rot fungus</name>
    <dbReference type="NCBI Taxonomy" id="670483"/>
    <lineage>
        <taxon>Eukaryota</taxon>
        <taxon>Fungi</taxon>
        <taxon>Dikarya</taxon>
        <taxon>Basidiomycota</taxon>
        <taxon>Agaricomycotina</taxon>
        <taxon>Agaricomycetes</taxon>
        <taxon>Gloeophyllales</taxon>
        <taxon>Gloeophyllaceae</taxon>
        <taxon>Gloeophyllum</taxon>
    </lineage>
</organism>
<accession>S7RI65</accession>
<evidence type="ECO:0000313" key="3">
    <source>
        <dbReference type="EMBL" id="EPQ52304.1"/>
    </source>
</evidence>
<feature type="compositionally biased region" description="Polar residues" evidence="1">
    <location>
        <begin position="179"/>
        <end position="194"/>
    </location>
</feature>
<feature type="compositionally biased region" description="Basic and acidic residues" evidence="1">
    <location>
        <begin position="161"/>
        <end position="172"/>
    </location>
</feature>
<protein>
    <submittedName>
        <fullName evidence="3">Uncharacterized protein</fullName>
    </submittedName>
</protein>
<dbReference type="GeneID" id="19309776"/>
<evidence type="ECO:0000313" key="4">
    <source>
        <dbReference type="Proteomes" id="UP000030669"/>
    </source>
</evidence>
<sequence length="313" mass="34404">MEMTFSFTDSPISTVITNLFFAVDIDRPSNLTGQFGYTTTMGASHWTYHTNALVYSATNLPNTNHTISMSGYGNMRSSVLFDYLIYTNGSDPMTSVGATPTASSQWTPPPATSESSLHSSTVNVAAIAGGVVGGVVFGVVAAATFLFVLYKRRRANVPRSLDLDGSERDYHGNLDPSALDNTGNPPRQGLSHTTEALDDATQPRISPFTALPPIIDSLSSADVTNTAVGTSRSSSPTRSGKHRRALTKQIREKEEALSDLQRRQTLTEQRDSGADEESWREIRRLRMEVEQLQMQIAQREEDLVPPRYEEHEQ</sequence>
<dbReference type="OMA" id="HAMHSSQ"/>
<feature type="region of interest" description="Disordered" evidence="1">
    <location>
        <begin position="161"/>
        <end position="212"/>
    </location>
</feature>
<dbReference type="HOGENOM" id="CLU_888662_0_0_1"/>
<dbReference type="Proteomes" id="UP000030669">
    <property type="component" value="Unassembled WGS sequence"/>
</dbReference>
<keyword evidence="2" id="KW-1133">Transmembrane helix</keyword>
<feature type="compositionally biased region" description="Basic and acidic residues" evidence="1">
    <location>
        <begin position="249"/>
        <end position="262"/>
    </location>
</feature>
<name>S7RI65_GLOTA</name>
<dbReference type="AlphaFoldDB" id="S7RI65"/>
<feature type="compositionally biased region" description="Low complexity" evidence="1">
    <location>
        <begin position="229"/>
        <end position="238"/>
    </location>
</feature>
<dbReference type="RefSeq" id="XP_007869468.1">
    <property type="nucleotide sequence ID" value="XM_007871277.1"/>
</dbReference>
<reference evidence="3 4" key="1">
    <citation type="journal article" date="2012" name="Science">
        <title>The Paleozoic origin of enzymatic lignin decomposition reconstructed from 31 fungal genomes.</title>
        <authorList>
            <person name="Floudas D."/>
            <person name="Binder M."/>
            <person name="Riley R."/>
            <person name="Barry K."/>
            <person name="Blanchette R.A."/>
            <person name="Henrissat B."/>
            <person name="Martinez A.T."/>
            <person name="Otillar R."/>
            <person name="Spatafora J.W."/>
            <person name="Yadav J.S."/>
            <person name="Aerts A."/>
            <person name="Benoit I."/>
            <person name="Boyd A."/>
            <person name="Carlson A."/>
            <person name="Copeland A."/>
            <person name="Coutinho P.M."/>
            <person name="de Vries R.P."/>
            <person name="Ferreira P."/>
            <person name="Findley K."/>
            <person name="Foster B."/>
            <person name="Gaskell J."/>
            <person name="Glotzer D."/>
            <person name="Gorecki P."/>
            <person name="Heitman J."/>
            <person name="Hesse C."/>
            <person name="Hori C."/>
            <person name="Igarashi K."/>
            <person name="Jurgens J.A."/>
            <person name="Kallen N."/>
            <person name="Kersten P."/>
            <person name="Kohler A."/>
            <person name="Kuees U."/>
            <person name="Kumar T.K.A."/>
            <person name="Kuo A."/>
            <person name="LaButti K."/>
            <person name="Larrondo L.F."/>
            <person name="Lindquist E."/>
            <person name="Ling A."/>
            <person name="Lombard V."/>
            <person name="Lucas S."/>
            <person name="Lundell T."/>
            <person name="Martin R."/>
            <person name="McLaughlin D.J."/>
            <person name="Morgenstern I."/>
            <person name="Morin E."/>
            <person name="Murat C."/>
            <person name="Nagy L.G."/>
            <person name="Nolan M."/>
            <person name="Ohm R.A."/>
            <person name="Patyshakuliyeva A."/>
            <person name="Rokas A."/>
            <person name="Ruiz-Duenas F.J."/>
            <person name="Sabat G."/>
            <person name="Salamov A."/>
            <person name="Samejima M."/>
            <person name="Schmutz J."/>
            <person name="Slot J.C."/>
            <person name="St John F."/>
            <person name="Stenlid J."/>
            <person name="Sun H."/>
            <person name="Sun S."/>
            <person name="Syed K."/>
            <person name="Tsang A."/>
            <person name="Wiebenga A."/>
            <person name="Young D."/>
            <person name="Pisabarro A."/>
            <person name="Eastwood D.C."/>
            <person name="Martin F."/>
            <person name="Cullen D."/>
            <person name="Grigoriev I.V."/>
            <person name="Hibbett D.S."/>
        </authorList>
    </citation>
    <scope>NUCLEOTIDE SEQUENCE [LARGE SCALE GENOMIC DNA]</scope>
    <source>
        <strain evidence="3 4">ATCC 11539</strain>
    </source>
</reference>
<keyword evidence="2" id="KW-0812">Transmembrane</keyword>
<keyword evidence="2" id="KW-0472">Membrane</keyword>
<feature type="region of interest" description="Disordered" evidence="1">
    <location>
        <begin position="226"/>
        <end position="279"/>
    </location>
</feature>
<dbReference type="KEGG" id="gtr:GLOTRDRAFT_95917"/>
<proteinExistence type="predicted"/>
<evidence type="ECO:0000256" key="1">
    <source>
        <dbReference type="SAM" id="MobiDB-lite"/>
    </source>
</evidence>
<feature type="transmembrane region" description="Helical" evidence="2">
    <location>
        <begin position="124"/>
        <end position="150"/>
    </location>
</feature>
<feature type="compositionally biased region" description="Basic and acidic residues" evidence="1">
    <location>
        <begin position="268"/>
        <end position="279"/>
    </location>
</feature>
<evidence type="ECO:0000256" key="2">
    <source>
        <dbReference type="SAM" id="Phobius"/>
    </source>
</evidence>
<dbReference type="EMBL" id="KB469308">
    <property type="protein sequence ID" value="EPQ52304.1"/>
    <property type="molecule type" value="Genomic_DNA"/>
</dbReference>
<gene>
    <name evidence="3" type="ORF">GLOTRDRAFT_95917</name>
</gene>
<feature type="region of interest" description="Disordered" evidence="1">
    <location>
        <begin position="96"/>
        <end position="115"/>
    </location>
</feature>
<keyword evidence="4" id="KW-1185">Reference proteome</keyword>